<feature type="domain" description="Response regulatory" evidence="8">
    <location>
        <begin position="2"/>
        <end position="116"/>
    </location>
</feature>
<name>A0ABX0IMG2_9FLAO</name>
<proteinExistence type="predicted"/>
<dbReference type="Proteomes" id="UP000817854">
    <property type="component" value="Unassembled WGS sequence"/>
</dbReference>
<keyword evidence="3" id="KW-0805">Transcription regulation</keyword>
<accession>A0ABX0IMG2</accession>
<dbReference type="Pfam" id="PF00486">
    <property type="entry name" value="Trans_reg_C"/>
    <property type="match status" value="1"/>
</dbReference>
<evidence type="ECO:0000256" key="2">
    <source>
        <dbReference type="ARBA" id="ARBA00023012"/>
    </source>
</evidence>
<dbReference type="InterPro" id="IPR039420">
    <property type="entry name" value="WalR-like"/>
</dbReference>
<evidence type="ECO:0000259" key="8">
    <source>
        <dbReference type="PROSITE" id="PS50110"/>
    </source>
</evidence>
<keyword evidence="11" id="KW-1185">Reference proteome</keyword>
<dbReference type="InterPro" id="IPR001867">
    <property type="entry name" value="OmpR/PhoB-type_DNA-bd"/>
</dbReference>
<dbReference type="Gene3D" id="1.10.10.10">
    <property type="entry name" value="Winged helix-like DNA-binding domain superfamily/Winged helix DNA-binding domain"/>
    <property type="match status" value="1"/>
</dbReference>
<dbReference type="PROSITE" id="PS51755">
    <property type="entry name" value="OMPR_PHOB"/>
    <property type="match status" value="1"/>
</dbReference>
<feature type="modified residue" description="4-aspartylphosphate" evidence="6">
    <location>
        <position position="51"/>
    </location>
</feature>
<keyword evidence="4 7" id="KW-0238">DNA-binding</keyword>
<evidence type="ECO:0000256" key="3">
    <source>
        <dbReference type="ARBA" id="ARBA00023015"/>
    </source>
</evidence>
<sequence>MKVLIVEDEQEMKDSIYQYLEIEKYLVEYASDYELAYEKIHLYEYDCILIDITIPKGSGLDLIKEIKTTRPKTGIIIISAKNSIDDKVDGLNLGADDYLPKPFYLAELNARIKALIRRNNFEGTNSIKLNEIEIIPEERKVLVNGSVINLTTKEFDLLEYFIINKNRVIQKNALVEHLWGDNADQFDNFDFIYNHVKNLRKKLLDANCTDYLKSIYGIGYSFKTEI</sequence>
<keyword evidence="1 6" id="KW-0597">Phosphoprotein</keyword>
<evidence type="ECO:0000313" key="10">
    <source>
        <dbReference type="EMBL" id="NHN24982.1"/>
    </source>
</evidence>
<feature type="domain" description="OmpR/PhoB-type" evidence="9">
    <location>
        <begin position="124"/>
        <end position="224"/>
    </location>
</feature>
<dbReference type="SMART" id="SM00448">
    <property type="entry name" value="REC"/>
    <property type="match status" value="1"/>
</dbReference>
<dbReference type="SMART" id="SM00862">
    <property type="entry name" value="Trans_reg_C"/>
    <property type="match status" value="1"/>
</dbReference>
<dbReference type="Gene3D" id="3.40.50.2300">
    <property type="match status" value="1"/>
</dbReference>
<dbReference type="SUPFAM" id="SSF52172">
    <property type="entry name" value="CheY-like"/>
    <property type="match status" value="1"/>
</dbReference>
<reference evidence="10 11" key="2">
    <citation type="submission" date="2019-05" db="EMBL/GenBank/DDBJ databases">
        <authorList>
            <person name="Lianzixin W."/>
        </authorList>
    </citation>
    <scope>NUCLEOTIDE SEQUENCE [LARGE SCALE GENOMIC DNA]</scope>
    <source>
        <strain evidence="10 11">EC11</strain>
    </source>
</reference>
<protein>
    <submittedName>
        <fullName evidence="10">Response regulator transcription factor</fullName>
    </submittedName>
</protein>
<feature type="DNA-binding region" description="OmpR/PhoB-type" evidence="7">
    <location>
        <begin position="124"/>
        <end position="224"/>
    </location>
</feature>
<dbReference type="Gene3D" id="6.10.250.690">
    <property type="match status" value="1"/>
</dbReference>
<evidence type="ECO:0000256" key="7">
    <source>
        <dbReference type="PROSITE-ProRule" id="PRU01091"/>
    </source>
</evidence>
<reference evidence="10 11" key="3">
    <citation type="submission" date="2020-02" db="EMBL/GenBank/DDBJ databases">
        <title>Flavobacterium profundi sp. nov., isolated from a deep-sea seamount.</title>
        <authorList>
            <person name="Zhang D.-C."/>
        </authorList>
    </citation>
    <scope>NUCLEOTIDE SEQUENCE [LARGE SCALE GENOMIC DNA]</scope>
    <source>
        <strain evidence="10 11">EC11</strain>
    </source>
</reference>
<reference evidence="11" key="1">
    <citation type="submission" date="2019-05" db="EMBL/GenBank/DDBJ databases">
        <title>Flavobacterium profundi sp. nov., isolated from a deep-sea seamount.</title>
        <authorList>
            <person name="Zhang D.-C."/>
        </authorList>
    </citation>
    <scope>NUCLEOTIDE SEQUENCE [LARGE SCALE GENOMIC DNA]</scope>
    <source>
        <strain evidence="11">EC11</strain>
    </source>
</reference>
<dbReference type="PROSITE" id="PS50110">
    <property type="entry name" value="RESPONSE_REGULATORY"/>
    <property type="match status" value="1"/>
</dbReference>
<dbReference type="InterPro" id="IPR001789">
    <property type="entry name" value="Sig_transdc_resp-reg_receiver"/>
</dbReference>
<dbReference type="PANTHER" id="PTHR48111">
    <property type="entry name" value="REGULATOR OF RPOS"/>
    <property type="match status" value="1"/>
</dbReference>
<organism evidence="10 11">
    <name type="scientific">Flavobacterium jejuense</name>
    <dbReference type="NCBI Taxonomy" id="1544455"/>
    <lineage>
        <taxon>Bacteria</taxon>
        <taxon>Pseudomonadati</taxon>
        <taxon>Bacteroidota</taxon>
        <taxon>Flavobacteriia</taxon>
        <taxon>Flavobacteriales</taxon>
        <taxon>Flavobacteriaceae</taxon>
        <taxon>Flavobacterium</taxon>
    </lineage>
</organism>
<keyword evidence="5" id="KW-0804">Transcription</keyword>
<keyword evidence="2" id="KW-0902">Two-component regulatory system</keyword>
<evidence type="ECO:0000313" key="11">
    <source>
        <dbReference type="Proteomes" id="UP000817854"/>
    </source>
</evidence>
<evidence type="ECO:0000256" key="1">
    <source>
        <dbReference type="ARBA" id="ARBA00022553"/>
    </source>
</evidence>
<dbReference type="Pfam" id="PF00072">
    <property type="entry name" value="Response_reg"/>
    <property type="match status" value="1"/>
</dbReference>
<comment type="caution">
    <text evidence="10">The sequence shown here is derived from an EMBL/GenBank/DDBJ whole genome shotgun (WGS) entry which is preliminary data.</text>
</comment>
<dbReference type="RefSeq" id="WP_140960589.1">
    <property type="nucleotide sequence ID" value="NZ_VEVQ02000002.1"/>
</dbReference>
<evidence type="ECO:0000256" key="4">
    <source>
        <dbReference type="ARBA" id="ARBA00023125"/>
    </source>
</evidence>
<dbReference type="InterPro" id="IPR011006">
    <property type="entry name" value="CheY-like_superfamily"/>
</dbReference>
<gene>
    <name evidence="10" type="ORF">FIA58_004755</name>
</gene>
<evidence type="ECO:0000256" key="5">
    <source>
        <dbReference type="ARBA" id="ARBA00023163"/>
    </source>
</evidence>
<dbReference type="EMBL" id="VEVQ02000002">
    <property type="protein sequence ID" value="NHN24982.1"/>
    <property type="molecule type" value="Genomic_DNA"/>
</dbReference>
<dbReference type="CDD" id="cd00383">
    <property type="entry name" value="trans_reg_C"/>
    <property type="match status" value="1"/>
</dbReference>
<dbReference type="InterPro" id="IPR036388">
    <property type="entry name" value="WH-like_DNA-bd_sf"/>
</dbReference>
<dbReference type="PANTHER" id="PTHR48111:SF22">
    <property type="entry name" value="REGULATOR OF RPOS"/>
    <property type="match status" value="1"/>
</dbReference>
<evidence type="ECO:0000259" key="9">
    <source>
        <dbReference type="PROSITE" id="PS51755"/>
    </source>
</evidence>
<evidence type="ECO:0000256" key="6">
    <source>
        <dbReference type="PROSITE-ProRule" id="PRU00169"/>
    </source>
</evidence>